<gene>
    <name evidence="2" type="ORF">GETHED_01740</name>
</gene>
<sequence>MRRKLLFLSALAALTALPAAAGELGVLVDKQVGKAQAASFGTGQKYDAVSPTGFAIRGGFDVVDLKVAALQLNATWHNKTTGDLTYGGTKYGELENQYWAVGAMVNWKLLVNVGAGVEYRSENLTWRPTSGPSTDSTLGRPWARINVGFSIPTPIVSPFFALEVAAPLTKKDTTATYKDLSEALAPQVQIGIYGGIRF</sequence>
<dbReference type="EMBL" id="BSDC01000001">
    <property type="protein sequence ID" value="GLH65810.1"/>
    <property type="molecule type" value="Genomic_DNA"/>
</dbReference>
<comment type="caution">
    <text evidence="2">The sequence shown here is derived from an EMBL/GenBank/DDBJ whole genome shotgun (WGS) entry which is preliminary data.</text>
</comment>
<keyword evidence="1" id="KW-0732">Signal</keyword>
<reference evidence="2" key="1">
    <citation type="journal article" date="2023" name="Antonie Van Leeuwenhoek">
        <title>Mesoterricola silvestris gen. nov., sp. nov., Mesoterricola sediminis sp. nov., Geothrix oryzae sp. nov., Geothrix edaphica sp. nov., Geothrix rubra sp. nov., and Geothrix limicola sp. nov., six novel members of Acidobacteriota isolated from soils.</title>
        <authorList>
            <person name="Itoh H."/>
            <person name="Sugisawa Y."/>
            <person name="Mise K."/>
            <person name="Xu Z."/>
            <person name="Kuniyasu M."/>
            <person name="Ushijima N."/>
            <person name="Kawano K."/>
            <person name="Kobayashi E."/>
            <person name="Shiratori Y."/>
            <person name="Masuda Y."/>
            <person name="Senoo K."/>
        </authorList>
    </citation>
    <scope>NUCLEOTIDE SEQUENCE</scope>
    <source>
        <strain evidence="2">Red802</strain>
    </source>
</reference>
<keyword evidence="3" id="KW-1185">Reference proteome</keyword>
<dbReference type="RefSeq" id="WP_285605901.1">
    <property type="nucleotide sequence ID" value="NZ_BSDC01000001.1"/>
</dbReference>
<evidence type="ECO:0000256" key="1">
    <source>
        <dbReference type="SAM" id="SignalP"/>
    </source>
</evidence>
<evidence type="ECO:0008006" key="4">
    <source>
        <dbReference type="Google" id="ProtNLM"/>
    </source>
</evidence>
<feature type="chain" id="PRO_5046183945" description="Porin family protein" evidence="1">
    <location>
        <begin position="22"/>
        <end position="198"/>
    </location>
</feature>
<dbReference type="Proteomes" id="UP001165044">
    <property type="component" value="Unassembled WGS sequence"/>
</dbReference>
<name>A0ABQ5PUP5_9BACT</name>
<accession>A0ABQ5PUP5</accession>
<organism evidence="2 3">
    <name type="scientific">Geothrix edaphica</name>
    <dbReference type="NCBI Taxonomy" id="2927976"/>
    <lineage>
        <taxon>Bacteria</taxon>
        <taxon>Pseudomonadati</taxon>
        <taxon>Acidobacteriota</taxon>
        <taxon>Holophagae</taxon>
        <taxon>Holophagales</taxon>
        <taxon>Holophagaceae</taxon>
        <taxon>Geothrix</taxon>
    </lineage>
</organism>
<evidence type="ECO:0000313" key="2">
    <source>
        <dbReference type="EMBL" id="GLH65810.1"/>
    </source>
</evidence>
<feature type="signal peptide" evidence="1">
    <location>
        <begin position="1"/>
        <end position="21"/>
    </location>
</feature>
<proteinExistence type="predicted"/>
<evidence type="ECO:0000313" key="3">
    <source>
        <dbReference type="Proteomes" id="UP001165044"/>
    </source>
</evidence>
<protein>
    <recommendedName>
        <fullName evidence="4">Porin family protein</fullName>
    </recommendedName>
</protein>